<evidence type="ECO:0000313" key="1">
    <source>
        <dbReference type="EMBL" id="JAD83941.1"/>
    </source>
</evidence>
<dbReference type="EMBL" id="GBRH01213954">
    <property type="protein sequence ID" value="JAD83941.1"/>
    <property type="molecule type" value="Transcribed_RNA"/>
</dbReference>
<sequence length="58" mass="6514">MHMSYFSHPLTVEGYIARHSQRYLDYSSTNPAKDETLIKLIQCPAGAHGPTNYQIACS</sequence>
<reference evidence="1" key="2">
    <citation type="journal article" date="2015" name="Data Brief">
        <title>Shoot transcriptome of the giant reed, Arundo donax.</title>
        <authorList>
            <person name="Barrero R.A."/>
            <person name="Guerrero F.D."/>
            <person name="Moolhuijzen P."/>
            <person name="Goolsby J.A."/>
            <person name="Tidwell J."/>
            <person name="Bellgard S.E."/>
            <person name="Bellgard M.I."/>
        </authorList>
    </citation>
    <scope>NUCLEOTIDE SEQUENCE</scope>
    <source>
        <tissue evidence="1">Shoot tissue taken approximately 20 cm above the soil surface</tissue>
    </source>
</reference>
<dbReference type="AlphaFoldDB" id="A0A0A9D815"/>
<organism evidence="1">
    <name type="scientific">Arundo donax</name>
    <name type="common">Giant reed</name>
    <name type="synonym">Donax arundinaceus</name>
    <dbReference type="NCBI Taxonomy" id="35708"/>
    <lineage>
        <taxon>Eukaryota</taxon>
        <taxon>Viridiplantae</taxon>
        <taxon>Streptophyta</taxon>
        <taxon>Embryophyta</taxon>
        <taxon>Tracheophyta</taxon>
        <taxon>Spermatophyta</taxon>
        <taxon>Magnoliopsida</taxon>
        <taxon>Liliopsida</taxon>
        <taxon>Poales</taxon>
        <taxon>Poaceae</taxon>
        <taxon>PACMAD clade</taxon>
        <taxon>Arundinoideae</taxon>
        <taxon>Arundineae</taxon>
        <taxon>Arundo</taxon>
    </lineage>
</organism>
<name>A0A0A9D815_ARUDO</name>
<proteinExistence type="predicted"/>
<accession>A0A0A9D815</accession>
<protein>
    <submittedName>
        <fullName evidence="1">Uncharacterized protein</fullName>
    </submittedName>
</protein>
<reference evidence="1" key="1">
    <citation type="submission" date="2014-09" db="EMBL/GenBank/DDBJ databases">
        <authorList>
            <person name="Magalhaes I.L.F."/>
            <person name="Oliveira U."/>
            <person name="Santos F.R."/>
            <person name="Vidigal T.H.D.A."/>
            <person name="Brescovit A.D."/>
            <person name="Santos A.J."/>
        </authorList>
    </citation>
    <scope>NUCLEOTIDE SEQUENCE</scope>
    <source>
        <tissue evidence="1">Shoot tissue taken approximately 20 cm above the soil surface</tissue>
    </source>
</reference>